<dbReference type="AlphaFoldDB" id="M3AQY5"/>
<keyword evidence="2" id="KW-1185">Reference proteome</keyword>
<name>M3AQY5_PSEFD</name>
<reference evidence="1 2" key="1">
    <citation type="journal article" date="2012" name="PLoS Pathog.">
        <title>Diverse lifestyles and strategies of plant pathogenesis encoded in the genomes of eighteen Dothideomycetes fungi.</title>
        <authorList>
            <person name="Ohm R.A."/>
            <person name="Feau N."/>
            <person name="Henrissat B."/>
            <person name="Schoch C.L."/>
            <person name="Horwitz B.A."/>
            <person name="Barry K.W."/>
            <person name="Condon B.J."/>
            <person name="Copeland A.C."/>
            <person name="Dhillon B."/>
            <person name="Glaser F."/>
            <person name="Hesse C.N."/>
            <person name="Kosti I."/>
            <person name="LaButti K."/>
            <person name="Lindquist E.A."/>
            <person name="Lucas S."/>
            <person name="Salamov A.A."/>
            <person name="Bradshaw R.E."/>
            <person name="Ciuffetti L."/>
            <person name="Hamelin R.C."/>
            <person name="Kema G.H.J."/>
            <person name="Lawrence C."/>
            <person name="Scott J.A."/>
            <person name="Spatafora J.W."/>
            <person name="Turgeon B.G."/>
            <person name="de Wit P.J.G.M."/>
            <person name="Zhong S."/>
            <person name="Goodwin S.B."/>
            <person name="Grigoriev I.V."/>
        </authorList>
    </citation>
    <scope>NUCLEOTIDE SEQUENCE [LARGE SCALE GENOMIC DNA]</scope>
    <source>
        <strain evidence="1 2">CIRAD86</strain>
    </source>
</reference>
<evidence type="ECO:0000313" key="1">
    <source>
        <dbReference type="EMBL" id="EME79508.1"/>
    </source>
</evidence>
<dbReference type="HOGENOM" id="CLU_2777023_0_0_1"/>
<accession>M3AQY5</accession>
<dbReference type="VEuPathDB" id="FungiDB:MYCFIDRAFT_183736"/>
<protein>
    <submittedName>
        <fullName evidence="1">Uncharacterized protein</fullName>
    </submittedName>
</protein>
<dbReference type="RefSeq" id="XP_007930209.1">
    <property type="nucleotide sequence ID" value="XM_007932018.1"/>
</dbReference>
<dbReference type="GeneID" id="19334689"/>
<proteinExistence type="predicted"/>
<dbReference type="EMBL" id="KB446562">
    <property type="protein sequence ID" value="EME79508.1"/>
    <property type="molecule type" value="Genomic_DNA"/>
</dbReference>
<dbReference type="KEGG" id="pfj:MYCFIDRAFT_183736"/>
<gene>
    <name evidence="1" type="ORF">MYCFIDRAFT_183736</name>
</gene>
<sequence>MVCRTRGHVHARTCHESGRCARSPPPGTRTAQILLPEAYQETVPEFDGNRRDFFDVCSATIAFVVIQLE</sequence>
<organism evidence="1 2">
    <name type="scientific">Pseudocercospora fijiensis (strain CIRAD86)</name>
    <name type="common">Black leaf streak disease fungus</name>
    <name type="synonym">Mycosphaerella fijiensis</name>
    <dbReference type="NCBI Taxonomy" id="383855"/>
    <lineage>
        <taxon>Eukaryota</taxon>
        <taxon>Fungi</taxon>
        <taxon>Dikarya</taxon>
        <taxon>Ascomycota</taxon>
        <taxon>Pezizomycotina</taxon>
        <taxon>Dothideomycetes</taxon>
        <taxon>Dothideomycetidae</taxon>
        <taxon>Mycosphaerellales</taxon>
        <taxon>Mycosphaerellaceae</taxon>
        <taxon>Pseudocercospora</taxon>
    </lineage>
</organism>
<evidence type="ECO:0000313" key="2">
    <source>
        <dbReference type="Proteomes" id="UP000016932"/>
    </source>
</evidence>
<dbReference type="Proteomes" id="UP000016932">
    <property type="component" value="Unassembled WGS sequence"/>
</dbReference>